<protein>
    <submittedName>
        <fullName evidence="1">Uncharacterized protein</fullName>
    </submittedName>
</protein>
<dbReference type="InterPro" id="IPR043502">
    <property type="entry name" value="DNA/RNA_pol_sf"/>
</dbReference>
<dbReference type="GO" id="GO:0071897">
    <property type="term" value="P:DNA biosynthetic process"/>
    <property type="evidence" value="ECO:0007669"/>
    <property type="project" value="UniProtKB-ARBA"/>
</dbReference>
<comment type="caution">
    <text evidence="1">The sequence shown here is derived from an EMBL/GenBank/DDBJ whole genome shotgun (WGS) entry which is preliminary data.</text>
</comment>
<sequence>MQQTVFLTCAAPTLTSSSQNSVNNLSSQQSTVSTIVSRHLAHLCSPSFGDWLEDKLVVAEQTFAELERLDICQKASSPWASPLHIVTKKDGTLRPCGD</sequence>
<proteinExistence type="predicted"/>
<dbReference type="Proteomes" id="UP001286313">
    <property type="component" value="Unassembled WGS sequence"/>
</dbReference>
<organism evidence="1 2">
    <name type="scientific">Petrolisthes cinctipes</name>
    <name type="common">Flat porcelain crab</name>
    <dbReference type="NCBI Taxonomy" id="88211"/>
    <lineage>
        <taxon>Eukaryota</taxon>
        <taxon>Metazoa</taxon>
        <taxon>Ecdysozoa</taxon>
        <taxon>Arthropoda</taxon>
        <taxon>Crustacea</taxon>
        <taxon>Multicrustacea</taxon>
        <taxon>Malacostraca</taxon>
        <taxon>Eumalacostraca</taxon>
        <taxon>Eucarida</taxon>
        <taxon>Decapoda</taxon>
        <taxon>Pleocyemata</taxon>
        <taxon>Anomura</taxon>
        <taxon>Galatheoidea</taxon>
        <taxon>Porcellanidae</taxon>
        <taxon>Petrolisthes</taxon>
    </lineage>
</organism>
<reference evidence="1" key="1">
    <citation type="submission" date="2023-10" db="EMBL/GenBank/DDBJ databases">
        <title>Genome assemblies of two species of porcelain crab, Petrolisthes cinctipes and Petrolisthes manimaculis (Anomura: Porcellanidae).</title>
        <authorList>
            <person name="Angst P."/>
        </authorList>
    </citation>
    <scope>NUCLEOTIDE SEQUENCE</scope>
    <source>
        <strain evidence="1">PB745_01</strain>
        <tissue evidence="1">Gill</tissue>
    </source>
</reference>
<keyword evidence="2" id="KW-1185">Reference proteome</keyword>
<dbReference type="SUPFAM" id="SSF56672">
    <property type="entry name" value="DNA/RNA polymerases"/>
    <property type="match status" value="1"/>
</dbReference>
<dbReference type="AlphaFoldDB" id="A0AAE1KL51"/>
<gene>
    <name evidence="1" type="ORF">Pcinc_019744</name>
</gene>
<evidence type="ECO:0000313" key="2">
    <source>
        <dbReference type="Proteomes" id="UP001286313"/>
    </source>
</evidence>
<accession>A0AAE1KL51</accession>
<name>A0AAE1KL51_PETCI</name>
<dbReference type="Gene3D" id="3.10.10.10">
    <property type="entry name" value="HIV Type 1 Reverse Transcriptase, subunit A, domain 1"/>
    <property type="match status" value="1"/>
</dbReference>
<dbReference type="EMBL" id="JAWQEG010001973">
    <property type="protein sequence ID" value="KAK3875377.1"/>
    <property type="molecule type" value="Genomic_DNA"/>
</dbReference>
<evidence type="ECO:0000313" key="1">
    <source>
        <dbReference type="EMBL" id="KAK3875377.1"/>
    </source>
</evidence>